<dbReference type="GO" id="GO:0006355">
    <property type="term" value="P:regulation of DNA-templated transcription"/>
    <property type="evidence" value="ECO:0007669"/>
    <property type="project" value="InterPro"/>
</dbReference>
<evidence type="ECO:0000313" key="2">
    <source>
        <dbReference type="EMBL" id="KTC74842.1"/>
    </source>
</evidence>
<keyword evidence="4" id="KW-1185">Reference proteome</keyword>
<dbReference type="Proteomes" id="UP000255066">
    <property type="component" value="Unassembled WGS sequence"/>
</dbReference>
<gene>
    <name evidence="3" type="primary">luxR_2</name>
    <name evidence="2" type="ORF">Lbir_0632</name>
    <name evidence="3" type="ORF">NCTC12437_01517</name>
</gene>
<feature type="domain" description="HTH luxR-type" evidence="1">
    <location>
        <begin position="177"/>
        <end position="242"/>
    </location>
</feature>
<organism evidence="3 5">
    <name type="scientific">Legionella birminghamensis</name>
    <dbReference type="NCBI Taxonomy" id="28083"/>
    <lineage>
        <taxon>Bacteria</taxon>
        <taxon>Pseudomonadati</taxon>
        <taxon>Pseudomonadota</taxon>
        <taxon>Gammaproteobacteria</taxon>
        <taxon>Legionellales</taxon>
        <taxon>Legionellaceae</taxon>
        <taxon>Legionella</taxon>
    </lineage>
</organism>
<evidence type="ECO:0000259" key="1">
    <source>
        <dbReference type="PROSITE" id="PS50043"/>
    </source>
</evidence>
<dbReference type="Gene3D" id="3.30.450.20">
    <property type="entry name" value="PAS domain"/>
    <property type="match status" value="1"/>
</dbReference>
<dbReference type="STRING" id="28083.Lbir_0632"/>
<dbReference type="RefSeq" id="WP_083503066.1">
    <property type="nucleotide sequence ID" value="NZ_CAAAHV010000023.1"/>
</dbReference>
<dbReference type="InterPro" id="IPR035965">
    <property type="entry name" value="PAS-like_dom_sf"/>
</dbReference>
<dbReference type="Proteomes" id="UP000054735">
    <property type="component" value="Unassembled WGS sequence"/>
</dbReference>
<dbReference type="GO" id="GO:0003677">
    <property type="term" value="F:DNA binding"/>
    <property type="evidence" value="ECO:0007669"/>
    <property type="project" value="InterPro"/>
</dbReference>
<dbReference type="Pfam" id="PF00196">
    <property type="entry name" value="GerE"/>
    <property type="match status" value="1"/>
</dbReference>
<reference evidence="3 5" key="2">
    <citation type="submission" date="2018-06" db="EMBL/GenBank/DDBJ databases">
        <authorList>
            <consortium name="Pathogen Informatics"/>
            <person name="Doyle S."/>
        </authorList>
    </citation>
    <scope>NUCLEOTIDE SEQUENCE [LARGE SCALE GENOMIC DNA]</scope>
    <source>
        <strain evidence="3 5">NCTC12437</strain>
    </source>
</reference>
<dbReference type="InterPro" id="IPR016032">
    <property type="entry name" value="Sig_transdc_resp-reg_C-effctor"/>
</dbReference>
<evidence type="ECO:0000313" key="3">
    <source>
        <dbReference type="EMBL" id="STX31743.1"/>
    </source>
</evidence>
<dbReference type="OrthoDB" id="5654355at2"/>
<name>A0A378I9P6_9GAMM</name>
<protein>
    <submittedName>
        <fullName evidence="3">Transcriptional regulator LuxR</fullName>
    </submittedName>
</protein>
<dbReference type="InterPro" id="IPR000792">
    <property type="entry name" value="Tscrpt_reg_LuxR_C"/>
</dbReference>
<reference evidence="2 4" key="1">
    <citation type="submission" date="2015-11" db="EMBL/GenBank/DDBJ databases">
        <title>Genomic analysis of 38 Legionella species identifies large and diverse effector repertoires.</title>
        <authorList>
            <person name="Burstein D."/>
            <person name="Amaro F."/>
            <person name="Zusman T."/>
            <person name="Lifshitz Z."/>
            <person name="Cohen O."/>
            <person name="Gilbert J.A."/>
            <person name="Pupko T."/>
            <person name="Shuman H.A."/>
            <person name="Segal G."/>
        </authorList>
    </citation>
    <scope>NUCLEOTIDE SEQUENCE [LARGE SCALE GENOMIC DNA]</scope>
    <source>
        <strain evidence="2 4">CDC#1407-AL-14</strain>
    </source>
</reference>
<evidence type="ECO:0000313" key="5">
    <source>
        <dbReference type="Proteomes" id="UP000255066"/>
    </source>
</evidence>
<proteinExistence type="predicted"/>
<dbReference type="CDD" id="cd06170">
    <property type="entry name" value="LuxR_C_like"/>
    <property type="match status" value="1"/>
</dbReference>
<sequence>MDISSQLLLQRSGHGIRLIKPRSNNIGNALTVADIMCMPMNVYFSNGEGITEQCNEACAVSCGYKSVKEAIGKSIFDSPYVNNESNQICFNTNQDIIKSNRLKMIEERIYDQDGTGWQTLSIKLPWYDDNNKTIGIFGWSIVIGQQPLAESLTLLMKNGFVKPAVDLVDNYASVTGRQIGNIYFSKREFECLTLLTKGKSAPEMGKILGLSHRTIEQYLASCKLKLKVRTKSQLIDKVRAYFL</sequence>
<dbReference type="PROSITE" id="PS50043">
    <property type="entry name" value="HTH_LUXR_2"/>
    <property type="match status" value="1"/>
</dbReference>
<dbReference type="Gene3D" id="1.10.10.10">
    <property type="entry name" value="Winged helix-like DNA-binding domain superfamily/Winged helix DNA-binding domain"/>
    <property type="match status" value="1"/>
</dbReference>
<evidence type="ECO:0000313" key="4">
    <source>
        <dbReference type="Proteomes" id="UP000054735"/>
    </source>
</evidence>
<dbReference type="SUPFAM" id="SSF55785">
    <property type="entry name" value="PYP-like sensor domain (PAS domain)"/>
    <property type="match status" value="1"/>
</dbReference>
<dbReference type="EMBL" id="LNXT01000007">
    <property type="protein sequence ID" value="KTC74842.1"/>
    <property type="molecule type" value="Genomic_DNA"/>
</dbReference>
<dbReference type="AlphaFoldDB" id="A0A378I9P6"/>
<dbReference type="PRINTS" id="PR00038">
    <property type="entry name" value="HTHLUXR"/>
</dbReference>
<dbReference type="EMBL" id="UGNW01000001">
    <property type="protein sequence ID" value="STX31743.1"/>
    <property type="molecule type" value="Genomic_DNA"/>
</dbReference>
<dbReference type="SMART" id="SM00421">
    <property type="entry name" value="HTH_LUXR"/>
    <property type="match status" value="1"/>
</dbReference>
<dbReference type="InterPro" id="IPR036388">
    <property type="entry name" value="WH-like_DNA-bd_sf"/>
</dbReference>
<dbReference type="SUPFAM" id="SSF46894">
    <property type="entry name" value="C-terminal effector domain of the bipartite response regulators"/>
    <property type="match status" value="1"/>
</dbReference>
<accession>A0A378I9P6</accession>